<dbReference type="AlphaFoldDB" id="A0A3B1A4D1"/>
<reference evidence="1" key="1">
    <citation type="submission" date="2018-06" db="EMBL/GenBank/DDBJ databases">
        <authorList>
            <person name="Zhirakovskaya E."/>
        </authorList>
    </citation>
    <scope>NUCLEOTIDE SEQUENCE</scope>
</reference>
<organism evidence="1">
    <name type="scientific">hydrothermal vent metagenome</name>
    <dbReference type="NCBI Taxonomy" id="652676"/>
    <lineage>
        <taxon>unclassified sequences</taxon>
        <taxon>metagenomes</taxon>
        <taxon>ecological metagenomes</taxon>
    </lineage>
</organism>
<evidence type="ECO:0008006" key="2">
    <source>
        <dbReference type="Google" id="ProtNLM"/>
    </source>
</evidence>
<dbReference type="EMBL" id="UOFO01000148">
    <property type="protein sequence ID" value="VAW88584.1"/>
    <property type="molecule type" value="Genomic_DNA"/>
</dbReference>
<gene>
    <name evidence="1" type="ORF">MNBD_GAMMA16-1611</name>
</gene>
<dbReference type="InterPro" id="IPR014993">
    <property type="entry name" value="DUF1841"/>
</dbReference>
<evidence type="ECO:0000313" key="1">
    <source>
        <dbReference type="EMBL" id="VAW88584.1"/>
    </source>
</evidence>
<proteinExistence type="predicted"/>
<accession>A0A3B1A4D1</accession>
<dbReference type="Pfam" id="PF08897">
    <property type="entry name" value="DUF1841"/>
    <property type="match status" value="1"/>
</dbReference>
<name>A0A3B1A4D1_9ZZZZ</name>
<protein>
    <recommendedName>
        <fullName evidence="2">DUF1841 domain-containing protein</fullName>
    </recommendedName>
</protein>
<sequence length="141" mass="16574">MIFSQNRDELRQFYISSWEKYRNKQPLEALESQIGEVVALHPEYHAFLEKGEDTLAKDFSPELGESNPFMHMGLHLGIREQLSVNRPTGITNIYTRLMQKHNDVHRTEHAMMECLAEMIWQAQRSGTAPDEQRYLEQLKKL</sequence>